<protein>
    <submittedName>
        <fullName evidence="1">Uncharacterized protein</fullName>
    </submittedName>
</protein>
<dbReference type="EMBL" id="JARBHA010000012">
    <property type="protein sequence ID" value="KAJ9686253.1"/>
    <property type="molecule type" value="Genomic_DNA"/>
</dbReference>
<sequence length="112" mass="12111">MESIEVINAEAVAVWNGTIVSTQLISTGHLQNNIIIFCIKSLSILSIHISKSVAEYYLKMRLERGLLPEMRSGERAALASEATLAAAFLTEVERKMDLAAKPAVVVAIAVLS</sequence>
<accession>A0AA38ZC19</accession>
<evidence type="ECO:0000313" key="2">
    <source>
        <dbReference type="Proteomes" id="UP001168098"/>
    </source>
</evidence>
<keyword evidence="2" id="KW-1185">Reference proteome</keyword>
<organism evidence="1 2">
    <name type="scientific">Vitis rotundifolia</name>
    <name type="common">Muscadine grape</name>
    <dbReference type="NCBI Taxonomy" id="103349"/>
    <lineage>
        <taxon>Eukaryota</taxon>
        <taxon>Viridiplantae</taxon>
        <taxon>Streptophyta</taxon>
        <taxon>Embryophyta</taxon>
        <taxon>Tracheophyta</taxon>
        <taxon>Spermatophyta</taxon>
        <taxon>Magnoliopsida</taxon>
        <taxon>eudicotyledons</taxon>
        <taxon>Gunneridae</taxon>
        <taxon>Pentapetalae</taxon>
        <taxon>rosids</taxon>
        <taxon>Vitales</taxon>
        <taxon>Vitaceae</taxon>
        <taxon>Viteae</taxon>
        <taxon>Vitis</taxon>
    </lineage>
</organism>
<dbReference type="Proteomes" id="UP001168098">
    <property type="component" value="Unassembled WGS sequence"/>
</dbReference>
<name>A0AA38ZC19_VITRO</name>
<gene>
    <name evidence="1" type="ORF">PVL29_015250</name>
</gene>
<proteinExistence type="predicted"/>
<reference evidence="1 2" key="1">
    <citation type="journal article" date="2023" name="BMC Biotechnol.">
        <title>Vitis rotundifolia cv Carlos genome sequencing.</title>
        <authorList>
            <person name="Huff M."/>
            <person name="Hulse-Kemp A."/>
            <person name="Scheffler B."/>
            <person name="Youngblood R."/>
            <person name="Simpson S."/>
            <person name="Babiker E."/>
            <person name="Staton M."/>
        </authorList>
    </citation>
    <scope>NUCLEOTIDE SEQUENCE [LARGE SCALE GENOMIC DNA]</scope>
    <source>
        <tissue evidence="1">Leaf</tissue>
    </source>
</reference>
<evidence type="ECO:0000313" key="1">
    <source>
        <dbReference type="EMBL" id="KAJ9686253.1"/>
    </source>
</evidence>
<comment type="caution">
    <text evidence="1">The sequence shown here is derived from an EMBL/GenBank/DDBJ whole genome shotgun (WGS) entry which is preliminary data.</text>
</comment>
<dbReference type="AlphaFoldDB" id="A0AA38ZC19"/>